<dbReference type="Proteomes" id="UP000244005">
    <property type="component" value="Unassembled WGS sequence"/>
</dbReference>
<accession>A0A2R6X2T7</accession>
<evidence type="ECO:0000256" key="1">
    <source>
        <dbReference type="SAM" id="MobiDB-lite"/>
    </source>
</evidence>
<sequence>MRLRCEPLTGFGAEMEVEWQLFTTQHRLWREHFQFGVKVEVMRQSGFIQREREGKREKTRARSHQRLGQSQQQLTPTSRLLFCLAAR</sequence>
<organism evidence="2 3">
    <name type="scientific">Marchantia polymorpha</name>
    <name type="common">Common liverwort</name>
    <name type="synonym">Marchantia aquatica</name>
    <dbReference type="NCBI Taxonomy" id="3197"/>
    <lineage>
        <taxon>Eukaryota</taxon>
        <taxon>Viridiplantae</taxon>
        <taxon>Streptophyta</taxon>
        <taxon>Embryophyta</taxon>
        <taxon>Marchantiophyta</taxon>
        <taxon>Marchantiopsida</taxon>
        <taxon>Marchantiidae</taxon>
        <taxon>Marchantiales</taxon>
        <taxon>Marchantiaceae</taxon>
        <taxon>Marchantia</taxon>
    </lineage>
</organism>
<dbReference type="Gramene" id="Mp2g21480.1">
    <property type="protein sequence ID" value="Mp2g21480.1.cds1"/>
    <property type="gene ID" value="Mp2g21480"/>
</dbReference>
<feature type="compositionally biased region" description="Polar residues" evidence="1">
    <location>
        <begin position="66"/>
        <end position="75"/>
    </location>
</feature>
<gene>
    <name evidence="2" type="ORF">MARPO_0040s0066</name>
</gene>
<reference evidence="3" key="1">
    <citation type="journal article" date="2017" name="Cell">
        <title>Insights into land plant evolution garnered from the Marchantia polymorpha genome.</title>
        <authorList>
            <person name="Bowman J.L."/>
            <person name="Kohchi T."/>
            <person name="Yamato K.T."/>
            <person name="Jenkins J."/>
            <person name="Shu S."/>
            <person name="Ishizaki K."/>
            <person name="Yamaoka S."/>
            <person name="Nishihama R."/>
            <person name="Nakamura Y."/>
            <person name="Berger F."/>
            <person name="Adam C."/>
            <person name="Aki S.S."/>
            <person name="Althoff F."/>
            <person name="Araki T."/>
            <person name="Arteaga-Vazquez M.A."/>
            <person name="Balasubrmanian S."/>
            <person name="Barry K."/>
            <person name="Bauer D."/>
            <person name="Boehm C.R."/>
            <person name="Briginshaw L."/>
            <person name="Caballero-Perez J."/>
            <person name="Catarino B."/>
            <person name="Chen F."/>
            <person name="Chiyoda S."/>
            <person name="Chovatia M."/>
            <person name="Davies K.M."/>
            <person name="Delmans M."/>
            <person name="Demura T."/>
            <person name="Dierschke T."/>
            <person name="Dolan L."/>
            <person name="Dorantes-Acosta A.E."/>
            <person name="Eklund D.M."/>
            <person name="Florent S.N."/>
            <person name="Flores-Sandoval E."/>
            <person name="Fujiyama A."/>
            <person name="Fukuzawa H."/>
            <person name="Galik B."/>
            <person name="Grimanelli D."/>
            <person name="Grimwood J."/>
            <person name="Grossniklaus U."/>
            <person name="Hamada T."/>
            <person name="Haseloff J."/>
            <person name="Hetherington A.J."/>
            <person name="Higo A."/>
            <person name="Hirakawa Y."/>
            <person name="Hundley H.N."/>
            <person name="Ikeda Y."/>
            <person name="Inoue K."/>
            <person name="Inoue S.I."/>
            <person name="Ishida S."/>
            <person name="Jia Q."/>
            <person name="Kakita M."/>
            <person name="Kanazawa T."/>
            <person name="Kawai Y."/>
            <person name="Kawashima T."/>
            <person name="Kennedy M."/>
            <person name="Kinose K."/>
            <person name="Kinoshita T."/>
            <person name="Kohara Y."/>
            <person name="Koide E."/>
            <person name="Komatsu K."/>
            <person name="Kopischke S."/>
            <person name="Kubo M."/>
            <person name="Kyozuka J."/>
            <person name="Lagercrantz U."/>
            <person name="Lin S.S."/>
            <person name="Lindquist E."/>
            <person name="Lipzen A.M."/>
            <person name="Lu C.W."/>
            <person name="De Luna E."/>
            <person name="Martienssen R.A."/>
            <person name="Minamino N."/>
            <person name="Mizutani M."/>
            <person name="Mizutani M."/>
            <person name="Mochizuki N."/>
            <person name="Monte I."/>
            <person name="Mosher R."/>
            <person name="Nagasaki H."/>
            <person name="Nakagami H."/>
            <person name="Naramoto S."/>
            <person name="Nishitani K."/>
            <person name="Ohtani M."/>
            <person name="Okamoto T."/>
            <person name="Okumura M."/>
            <person name="Phillips J."/>
            <person name="Pollak B."/>
            <person name="Reinders A."/>
            <person name="Rovekamp M."/>
            <person name="Sano R."/>
            <person name="Sawa S."/>
            <person name="Schmid M.W."/>
            <person name="Shirakawa M."/>
            <person name="Solano R."/>
            <person name="Spunde A."/>
            <person name="Suetsugu N."/>
            <person name="Sugano S."/>
            <person name="Sugiyama A."/>
            <person name="Sun R."/>
            <person name="Suzuki Y."/>
            <person name="Takenaka M."/>
            <person name="Takezawa D."/>
            <person name="Tomogane H."/>
            <person name="Tsuzuki M."/>
            <person name="Ueda T."/>
            <person name="Umeda M."/>
            <person name="Ward J.M."/>
            <person name="Watanabe Y."/>
            <person name="Yazaki K."/>
            <person name="Yokoyama R."/>
            <person name="Yoshitake Y."/>
            <person name="Yotsui I."/>
            <person name="Zachgo S."/>
            <person name="Schmutz J."/>
        </authorList>
    </citation>
    <scope>NUCLEOTIDE SEQUENCE [LARGE SCALE GENOMIC DNA]</scope>
    <source>
        <strain evidence="3">Tak-1</strain>
    </source>
</reference>
<evidence type="ECO:0000313" key="2">
    <source>
        <dbReference type="EMBL" id="PTQ40386.1"/>
    </source>
</evidence>
<dbReference type="AlphaFoldDB" id="A0A2R6X2T7"/>
<keyword evidence="3" id="KW-1185">Reference proteome</keyword>
<proteinExistence type="predicted"/>
<dbReference type="EMBL" id="KZ772712">
    <property type="protein sequence ID" value="PTQ40386.1"/>
    <property type="molecule type" value="Genomic_DNA"/>
</dbReference>
<evidence type="ECO:0000313" key="3">
    <source>
        <dbReference type="Proteomes" id="UP000244005"/>
    </source>
</evidence>
<name>A0A2R6X2T7_MARPO</name>
<feature type="region of interest" description="Disordered" evidence="1">
    <location>
        <begin position="50"/>
        <end position="75"/>
    </location>
</feature>
<protein>
    <submittedName>
        <fullName evidence="2">Uncharacterized protein</fullName>
    </submittedName>
</protein>